<dbReference type="SUPFAM" id="SSF53850">
    <property type="entry name" value="Periplasmic binding protein-like II"/>
    <property type="match status" value="1"/>
</dbReference>
<dbReference type="CDD" id="cd13585">
    <property type="entry name" value="PBP2_TMBP_like"/>
    <property type="match status" value="1"/>
</dbReference>
<sequence length="431" mass="46131">MRKSYKLTALAAGAALALSACGAEAEGGGDGADVSLPDDKDMAASISYGLWDDVQRPAMEELIAGFNEEYPNIDVSITTTPFAQYFTKLQTQAGGGELPDVFWLNGPNFQTYAAEGMIEPLSSLVEAGAIDPANYPDAMNDLYSYEGTMYAVPKDYDTVALWYNEELFERAGVDVPTGNWTWEDFTSAAKTISTELEDEGVYGYAGGTSNQSLVYDAVLQAGGEIITEDGKSGYDSPEALKAFEMLAGMVADGSSPSIETTAETQPTALFSSGQAAMIWDHNQRSNVFAESPDFESFNVVPLPKDERQATVIHGVGNAMAAEGENKEAAAAFLTYLGGEEAATLQAESGAANPAYVGTQDAYVNSIPEIDLQIFIDAADEYAFPYPVSRNSSAWLTEESTYFPRILSGELPVEEGLSQLAEAVNEHLANEK</sequence>
<evidence type="ECO:0000313" key="3">
    <source>
        <dbReference type="Proteomes" id="UP001597307"/>
    </source>
</evidence>
<evidence type="ECO:0000313" key="2">
    <source>
        <dbReference type="EMBL" id="MFD1847814.1"/>
    </source>
</evidence>
<dbReference type="Proteomes" id="UP001597307">
    <property type="component" value="Unassembled WGS sequence"/>
</dbReference>
<dbReference type="InterPro" id="IPR006059">
    <property type="entry name" value="SBP"/>
</dbReference>
<proteinExistence type="predicted"/>
<feature type="chain" id="PRO_5045143627" evidence="1">
    <location>
        <begin position="26"/>
        <end position="431"/>
    </location>
</feature>
<organism evidence="2 3">
    <name type="scientific">Arthrobacter flavus</name>
    <dbReference type="NCBI Taxonomy" id="95172"/>
    <lineage>
        <taxon>Bacteria</taxon>
        <taxon>Bacillati</taxon>
        <taxon>Actinomycetota</taxon>
        <taxon>Actinomycetes</taxon>
        <taxon>Micrococcales</taxon>
        <taxon>Micrococcaceae</taxon>
        <taxon>Arthrobacter</taxon>
    </lineage>
</organism>
<protein>
    <submittedName>
        <fullName evidence="2">ABC transporter substrate-binding protein</fullName>
    </submittedName>
</protein>
<name>A0ABW4QAT5_9MICC</name>
<dbReference type="EMBL" id="JBHUGA010000060">
    <property type="protein sequence ID" value="MFD1847814.1"/>
    <property type="molecule type" value="Genomic_DNA"/>
</dbReference>
<dbReference type="RefSeq" id="WP_343881005.1">
    <property type="nucleotide sequence ID" value="NZ_BAAAIJ010000051.1"/>
</dbReference>
<evidence type="ECO:0000256" key="1">
    <source>
        <dbReference type="SAM" id="SignalP"/>
    </source>
</evidence>
<feature type="signal peptide" evidence="1">
    <location>
        <begin position="1"/>
        <end position="25"/>
    </location>
</feature>
<comment type="caution">
    <text evidence="2">The sequence shown here is derived from an EMBL/GenBank/DDBJ whole genome shotgun (WGS) entry which is preliminary data.</text>
</comment>
<dbReference type="PROSITE" id="PS51257">
    <property type="entry name" value="PROKAR_LIPOPROTEIN"/>
    <property type="match status" value="1"/>
</dbReference>
<accession>A0ABW4QAT5</accession>
<gene>
    <name evidence="2" type="ORF">ACFSFX_14585</name>
</gene>
<dbReference type="PANTHER" id="PTHR43649">
    <property type="entry name" value="ARABINOSE-BINDING PROTEIN-RELATED"/>
    <property type="match status" value="1"/>
</dbReference>
<dbReference type="PANTHER" id="PTHR43649:SF12">
    <property type="entry name" value="DIACETYLCHITOBIOSE BINDING PROTEIN DASA"/>
    <property type="match status" value="1"/>
</dbReference>
<dbReference type="InterPro" id="IPR050490">
    <property type="entry name" value="Bact_solute-bd_prot1"/>
</dbReference>
<dbReference type="Gene3D" id="3.40.190.10">
    <property type="entry name" value="Periplasmic binding protein-like II"/>
    <property type="match status" value="1"/>
</dbReference>
<keyword evidence="3" id="KW-1185">Reference proteome</keyword>
<dbReference type="Pfam" id="PF01547">
    <property type="entry name" value="SBP_bac_1"/>
    <property type="match status" value="1"/>
</dbReference>
<keyword evidence="1" id="KW-0732">Signal</keyword>
<reference evidence="3" key="1">
    <citation type="journal article" date="2019" name="Int. J. Syst. Evol. Microbiol.">
        <title>The Global Catalogue of Microorganisms (GCM) 10K type strain sequencing project: providing services to taxonomists for standard genome sequencing and annotation.</title>
        <authorList>
            <consortium name="The Broad Institute Genomics Platform"/>
            <consortium name="The Broad Institute Genome Sequencing Center for Infectious Disease"/>
            <person name="Wu L."/>
            <person name="Ma J."/>
        </authorList>
    </citation>
    <scope>NUCLEOTIDE SEQUENCE [LARGE SCALE GENOMIC DNA]</scope>
    <source>
        <strain evidence="3">JCM 11496</strain>
    </source>
</reference>